<name>Q0IR11_ORYSJ</name>
<dbReference type="KEGG" id="dosa:Os11g0689800"/>
<evidence type="ECO:0000313" key="2">
    <source>
        <dbReference type="EMBL" id="BAF28854.1"/>
    </source>
</evidence>
<evidence type="ECO:0000313" key="3">
    <source>
        <dbReference type="Proteomes" id="UP000000763"/>
    </source>
</evidence>
<dbReference type="EMBL" id="AP008217">
    <property type="protein sequence ID" value="BAF28854.1"/>
    <property type="molecule type" value="Genomic_DNA"/>
</dbReference>
<reference evidence="3" key="2">
    <citation type="journal article" date="2008" name="Nucleic Acids Res.">
        <title>The rice annotation project database (RAP-DB): 2008 update.</title>
        <authorList>
            <consortium name="The rice annotation project (RAP)"/>
        </authorList>
    </citation>
    <scope>GENOME REANNOTATION</scope>
    <source>
        <strain evidence="3">cv. Nipponbare</strain>
    </source>
</reference>
<accession>Q0IR11</accession>
<sequence>IRSAPTGRGRGGGEGSQAWRTWTTPSPSPTRTTLSAAPWEGPGRAHHGDRLRGRSPRVRGARRHRGHPHGRQPLRQRPREISSGSSSSEEGSTACGGEEEVSGGGLVQRR</sequence>
<feature type="compositionally biased region" description="Low complexity" evidence="1">
    <location>
        <begin position="77"/>
        <end position="96"/>
    </location>
</feature>
<feature type="non-terminal residue" evidence="2">
    <location>
        <position position="1"/>
    </location>
</feature>
<gene>
    <name evidence="2" type="ordered locus">Os11g0689800</name>
</gene>
<feature type="compositionally biased region" description="Low complexity" evidence="1">
    <location>
        <begin position="19"/>
        <end position="33"/>
    </location>
</feature>
<organism evidence="2 3">
    <name type="scientific">Oryza sativa subsp. japonica</name>
    <name type="common">Rice</name>
    <dbReference type="NCBI Taxonomy" id="39947"/>
    <lineage>
        <taxon>Eukaryota</taxon>
        <taxon>Viridiplantae</taxon>
        <taxon>Streptophyta</taxon>
        <taxon>Embryophyta</taxon>
        <taxon>Tracheophyta</taxon>
        <taxon>Spermatophyta</taxon>
        <taxon>Magnoliopsida</taxon>
        <taxon>Liliopsida</taxon>
        <taxon>Poales</taxon>
        <taxon>Poaceae</taxon>
        <taxon>BOP clade</taxon>
        <taxon>Oryzoideae</taxon>
        <taxon>Oryzeae</taxon>
        <taxon>Oryzinae</taxon>
        <taxon>Oryza</taxon>
        <taxon>Oryza sativa</taxon>
    </lineage>
</organism>
<evidence type="ECO:0000256" key="1">
    <source>
        <dbReference type="SAM" id="MobiDB-lite"/>
    </source>
</evidence>
<reference evidence="2 3" key="1">
    <citation type="journal article" date="2005" name="Nature">
        <title>The map-based sequence of the rice genome.</title>
        <authorList>
            <consortium name="International rice genome sequencing project (IRGSP)"/>
            <person name="Matsumoto T."/>
            <person name="Wu J."/>
            <person name="Kanamori H."/>
            <person name="Katayose Y."/>
            <person name="Fujisawa M."/>
            <person name="Namiki N."/>
            <person name="Mizuno H."/>
            <person name="Yamamoto K."/>
            <person name="Antonio B.A."/>
            <person name="Baba T."/>
            <person name="Sakata K."/>
            <person name="Nagamura Y."/>
            <person name="Aoki H."/>
            <person name="Arikawa K."/>
            <person name="Arita K."/>
            <person name="Bito T."/>
            <person name="Chiden Y."/>
            <person name="Fujitsuka N."/>
            <person name="Fukunaka R."/>
            <person name="Hamada M."/>
            <person name="Harada C."/>
            <person name="Hayashi A."/>
            <person name="Hijishita S."/>
            <person name="Honda M."/>
            <person name="Hosokawa S."/>
            <person name="Ichikawa Y."/>
            <person name="Idonuma A."/>
            <person name="Iijima M."/>
            <person name="Ikeda M."/>
            <person name="Ikeno M."/>
            <person name="Ito K."/>
            <person name="Ito S."/>
            <person name="Ito T."/>
            <person name="Ito Y."/>
            <person name="Ito Y."/>
            <person name="Iwabuchi A."/>
            <person name="Kamiya K."/>
            <person name="Karasawa W."/>
            <person name="Kurita K."/>
            <person name="Katagiri S."/>
            <person name="Kikuta A."/>
            <person name="Kobayashi H."/>
            <person name="Kobayashi N."/>
            <person name="Machita K."/>
            <person name="Maehara T."/>
            <person name="Masukawa M."/>
            <person name="Mizubayashi T."/>
            <person name="Mukai Y."/>
            <person name="Nagasaki H."/>
            <person name="Nagata Y."/>
            <person name="Naito S."/>
            <person name="Nakashima M."/>
            <person name="Nakama Y."/>
            <person name="Nakamichi Y."/>
            <person name="Nakamura M."/>
            <person name="Meguro A."/>
            <person name="Negishi M."/>
            <person name="Ohta I."/>
            <person name="Ohta T."/>
            <person name="Okamoto M."/>
            <person name="Ono N."/>
            <person name="Saji S."/>
            <person name="Sakaguchi M."/>
            <person name="Sakai K."/>
            <person name="Shibata M."/>
            <person name="Shimokawa T."/>
            <person name="Song J."/>
            <person name="Takazaki Y."/>
            <person name="Terasawa K."/>
            <person name="Tsugane M."/>
            <person name="Tsuji K."/>
            <person name="Ueda S."/>
            <person name="Waki K."/>
            <person name="Yamagata H."/>
            <person name="Yamamoto M."/>
            <person name="Yamamoto S."/>
            <person name="Yamane H."/>
            <person name="Yoshiki S."/>
            <person name="Yoshihara R."/>
            <person name="Yukawa K."/>
            <person name="Zhong H."/>
            <person name="Yano M."/>
            <person name="Yuan Q."/>
            <person name="Ouyang S."/>
            <person name="Liu J."/>
            <person name="Jones K.M."/>
            <person name="Gansberger K."/>
            <person name="Moffat K."/>
            <person name="Hill J."/>
            <person name="Bera J."/>
            <person name="Fadrosh D."/>
            <person name="Jin S."/>
            <person name="Johri S."/>
            <person name="Kim M."/>
            <person name="Overton L."/>
            <person name="Reardon M."/>
            <person name="Tsitrin T."/>
            <person name="Vuong H."/>
            <person name="Weaver B."/>
            <person name="Ciecko A."/>
            <person name="Tallon L."/>
            <person name="Jackson J."/>
            <person name="Pai G."/>
            <person name="Aken S.V."/>
            <person name="Utterback T."/>
            <person name="Reidmuller S."/>
            <person name="Feldblyum T."/>
            <person name="Hsiao J."/>
            <person name="Zismann V."/>
            <person name="Iobst S."/>
            <person name="de Vazeille A.R."/>
            <person name="Buell C.R."/>
            <person name="Ying K."/>
            <person name="Li Y."/>
            <person name="Lu T."/>
            <person name="Huang Y."/>
            <person name="Zhao Q."/>
            <person name="Feng Q."/>
            <person name="Zhang L."/>
            <person name="Zhu J."/>
            <person name="Weng Q."/>
            <person name="Mu J."/>
            <person name="Lu Y."/>
            <person name="Fan D."/>
            <person name="Liu Y."/>
            <person name="Guan J."/>
            <person name="Zhang Y."/>
            <person name="Yu S."/>
            <person name="Liu X."/>
            <person name="Zhang Y."/>
            <person name="Hong G."/>
            <person name="Han B."/>
            <person name="Choisne N."/>
            <person name="Demange N."/>
            <person name="Orjeda G."/>
            <person name="Samain S."/>
            <person name="Cattolico L."/>
            <person name="Pelletier E."/>
            <person name="Couloux A."/>
            <person name="Segurens B."/>
            <person name="Wincker P."/>
            <person name="D'Hont A."/>
            <person name="Scarpelli C."/>
            <person name="Weissenbach J."/>
            <person name="Salanoubat M."/>
            <person name="Quetier F."/>
            <person name="Yu Y."/>
            <person name="Kim H.R."/>
            <person name="Rambo T."/>
            <person name="Currie J."/>
            <person name="Collura K."/>
            <person name="Luo M."/>
            <person name="Yang T."/>
            <person name="Ammiraju J.S.S."/>
            <person name="Engler F."/>
            <person name="Soderlund C."/>
            <person name="Wing R.A."/>
            <person name="Palmer L.E."/>
            <person name="de la Bastide M."/>
            <person name="Spiegel L."/>
            <person name="Nascimento L."/>
            <person name="Zutavern T."/>
            <person name="O'Shaughnessy A."/>
            <person name="Dike S."/>
            <person name="Dedhia N."/>
            <person name="Preston R."/>
            <person name="Balija V."/>
            <person name="McCombie W.R."/>
            <person name="Chow T."/>
            <person name="Chen H."/>
            <person name="Chung M."/>
            <person name="Chen C."/>
            <person name="Shaw J."/>
            <person name="Wu H."/>
            <person name="Hsiao K."/>
            <person name="Chao Y."/>
            <person name="Chu M."/>
            <person name="Cheng C."/>
            <person name="Hour A."/>
            <person name="Lee P."/>
            <person name="Lin S."/>
            <person name="Lin Y."/>
            <person name="Liou J."/>
            <person name="Liu S."/>
            <person name="Hsing Y."/>
            <person name="Raghuvanshi S."/>
            <person name="Mohanty A."/>
            <person name="Bharti A.K."/>
            <person name="Gaur A."/>
            <person name="Gupta V."/>
            <person name="Kumar D."/>
            <person name="Ravi V."/>
            <person name="Vij S."/>
            <person name="Kapur A."/>
            <person name="Khurana P."/>
            <person name="Khurana P."/>
            <person name="Khurana J.P."/>
            <person name="Tyagi A.K."/>
            <person name="Gaikwad K."/>
            <person name="Singh A."/>
            <person name="Dalal V."/>
            <person name="Srivastava S."/>
            <person name="Dixit A."/>
            <person name="Pal A.K."/>
            <person name="Ghazi I.A."/>
            <person name="Yadav M."/>
            <person name="Pandit A."/>
            <person name="Bhargava A."/>
            <person name="Sureshbabu K."/>
            <person name="Batra K."/>
            <person name="Sharma T.R."/>
            <person name="Mohapatra T."/>
            <person name="Singh N.K."/>
            <person name="Messing J."/>
            <person name="Nelson A.B."/>
            <person name="Fuks G."/>
            <person name="Kavchok S."/>
            <person name="Keizer G."/>
            <person name="Linton E."/>
            <person name="Llaca V."/>
            <person name="Song R."/>
            <person name="Tanyolac B."/>
            <person name="Young S."/>
            <person name="Ho-Il K."/>
            <person name="Hahn J.H."/>
            <person name="Sangsakoo G."/>
            <person name="Vanavichit A."/>
            <person name="de Mattos Luiz.A.T."/>
            <person name="Zimmer P.D."/>
            <person name="Malone G."/>
            <person name="Dellagostin O."/>
            <person name="de Oliveira A.C."/>
            <person name="Bevan M."/>
            <person name="Bancroft I."/>
            <person name="Minx P."/>
            <person name="Cordum H."/>
            <person name="Wilson R."/>
            <person name="Cheng Z."/>
            <person name="Jin W."/>
            <person name="Jiang J."/>
            <person name="Leong S.A."/>
            <person name="Iwama H."/>
            <person name="Gojobori T."/>
            <person name="Itoh T."/>
            <person name="Niimura Y."/>
            <person name="Fujii Y."/>
            <person name="Habara T."/>
            <person name="Sakai H."/>
            <person name="Sato Y."/>
            <person name="Wilson G."/>
            <person name="Kumar K."/>
            <person name="McCouch S."/>
            <person name="Juretic N."/>
            <person name="Hoen D."/>
            <person name="Wright S."/>
            <person name="Bruskiewich R."/>
            <person name="Bureau T."/>
            <person name="Miyao A."/>
            <person name="Hirochika H."/>
            <person name="Nishikawa T."/>
            <person name="Kadowaki K."/>
            <person name="Sugiura M."/>
            <person name="Burr B."/>
            <person name="Sasaki T."/>
        </authorList>
    </citation>
    <scope>NUCLEOTIDE SEQUENCE [LARGE SCALE GENOMIC DNA]</scope>
    <source>
        <strain evidence="3">cv. Nipponbare</strain>
    </source>
</reference>
<dbReference type="AlphaFoldDB" id="Q0IR11"/>
<protein>
    <submittedName>
        <fullName evidence="2">Os11g0689800 protein</fullName>
    </submittedName>
</protein>
<proteinExistence type="predicted"/>
<dbReference type="Proteomes" id="UP000000763">
    <property type="component" value="Chromosome 11"/>
</dbReference>
<feature type="compositionally biased region" description="Basic residues" evidence="1">
    <location>
        <begin position="53"/>
        <end position="76"/>
    </location>
</feature>
<feature type="region of interest" description="Disordered" evidence="1">
    <location>
        <begin position="1"/>
        <end position="110"/>
    </location>
</feature>